<feature type="transmembrane region" description="Helical" evidence="1">
    <location>
        <begin position="48"/>
        <end position="69"/>
    </location>
</feature>
<feature type="transmembrane region" description="Helical" evidence="1">
    <location>
        <begin position="75"/>
        <end position="96"/>
    </location>
</feature>
<keyword evidence="3" id="KW-1185">Reference proteome</keyword>
<evidence type="ECO:0008006" key="4">
    <source>
        <dbReference type="Google" id="ProtNLM"/>
    </source>
</evidence>
<sequence>MLMRTGLINVLISALTYTLLFYINSWITSELVFGLGVNWIYLPAGLRLFLTLIFGLPGALGIALASALISYSGELSSDLIICIGTGLISGFAPYLARIFVFSNVKLEADLSNMNLQKLLLCIVIYALMSAGLHQYWYATVGLANTGSVNHFAVMAIGDVLGSILLIALIKSGLDLIKRFRKIDR</sequence>
<accession>A0A6M9Q2R8</accession>
<protein>
    <recommendedName>
        <fullName evidence="4">MASE1 domain-containing protein</fullName>
    </recommendedName>
</protein>
<dbReference type="EMBL" id="CP028942">
    <property type="protein sequence ID" value="QKM65617.1"/>
    <property type="molecule type" value="Genomic_DNA"/>
</dbReference>
<evidence type="ECO:0000313" key="2">
    <source>
        <dbReference type="EMBL" id="QKM65617.1"/>
    </source>
</evidence>
<keyword evidence="1" id="KW-0812">Transmembrane</keyword>
<feature type="transmembrane region" description="Helical" evidence="1">
    <location>
        <begin position="117"/>
        <end position="136"/>
    </location>
</feature>
<name>A0A6M9Q2R8_9BURK</name>
<reference evidence="2 3" key="1">
    <citation type="submission" date="2018-04" db="EMBL/GenBank/DDBJ databases">
        <title>Polynucleobacter sp. UH21B genome.</title>
        <authorList>
            <person name="Hahn M.W."/>
        </authorList>
    </citation>
    <scope>NUCLEOTIDE SEQUENCE [LARGE SCALE GENOMIC DNA]</scope>
    <source>
        <strain evidence="2 3">MWH-UH21B</strain>
    </source>
</reference>
<gene>
    <name evidence="2" type="ORF">DCO17_00750</name>
</gene>
<organism evidence="2 3">
    <name type="scientific">Polynucleobacter tropicus</name>
    <dbReference type="NCBI Taxonomy" id="1743174"/>
    <lineage>
        <taxon>Bacteria</taxon>
        <taxon>Pseudomonadati</taxon>
        <taxon>Pseudomonadota</taxon>
        <taxon>Betaproteobacteria</taxon>
        <taxon>Burkholderiales</taxon>
        <taxon>Burkholderiaceae</taxon>
        <taxon>Polynucleobacter</taxon>
    </lineage>
</organism>
<feature type="transmembrane region" description="Helical" evidence="1">
    <location>
        <begin position="148"/>
        <end position="169"/>
    </location>
</feature>
<evidence type="ECO:0000256" key="1">
    <source>
        <dbReference type="SAM" id="Phobius"/>
    </source>
</evidence>
<dbReference type="AlphaFoldDB" id="A0A6M9Q2R8"/>
<evidence type="ECO:0000313" key="3">
    <source>
        <dbReference type="Proteomes" id="UP000503312"/>
    </source>
</evidence>
<dbReference type="Proteomes" id="UP000503312">
    <property type="component" value="Chromosome"/>
</dbReference>
<proteinExistence type="predicted"/>
<keyword evidence="1" id="KW-1133">Transmembrane helix</keyword>
<keyword evidence="1" id="KW-0472">Membrane</keyword>
<dbReference type="KEGG" id="ptrp:DCO17_00750"/>